<evidence type="ECO:0000313" key="1">
    <source>
        <dbReference type="EMBL" id="ATL46460.1"/>
    </source>
</evidence>
<dbReference type="AlphaFoldDB" id="A0A291QR75"/>
<protein>
    <submittedName>
        <fullName evidence="1">Uncharacterized protein</fullName>
    </submittedName>
</protein>
<dbReference type="Proteomes" id="UP000220133">
    <property type="component" value="Chromosome"/>
</dbReference>
<name>A0A291QR75_9BACT</name>
<proteinExistence type="predicted"/>
<keyword evidence="2" id="KW-1185">Reference proteome</keyword>
<gene>
    <name evidence="1" type="ORF">COR50_04315</name>
</gene>
<evidence type="ECO:0000313" key="2">
    <source>
        <dbReference type="Proteomes" id="UP000220133"/>
    </source>
</evidence>
<accession>A0A291QR75</accession>
<reference evidence="1 2" key="1">
    <citation type="submission" date="2017-10" db="EMBL/GenBank/DDBJ databases">
        <title>Paenichitinophaga pekingensis gen. nov., sp. nov., isolated from activated sludge.</title>
        <authorList>
            <person name="Jin D."/>
            <person name="Kong X."/>
            <person name="Deng Y."/>
            <person name="Bai Z."/>
        </authorList>
    </citation>
    <scope>NUCLEOTIDE SEQUENCE [LARGE SCALE GENOMIC DNA]</scope>
    <source>
        <strain evidence="1 2">13</strain>
    </source>
</reference>
<dbReference type="KEGG" id="cbae:COR50_04315"/>
<sequence>MLKMFPDYIKLVIQDYNRKRAANKLSLNLTNPSPAKLKEECLIIYRERYRPRDEKTLRSFFGTGEGQAESILAIKRCDTDKFRPLVNYLRELTSTTDEKNIELLAWLIDFEQRPYKYGAKYEVLKGVNTNIENGSQNGDEGREPIEEEEVIPIDKTAGEELLISPKEPRKWIGFYQIILNGLLKNSRTIAFVSIAVILAISGTMYWNNRNRPGINSIMGLYGAKGSCMYWNVDHYQQVPCTQKMDKHTLVLALDTFKLVHFKQITQIDTIGLDDVGRVWYSKIKGKLEYFTADGYHPVEIKIRLRPITEYIIRKYIHPDWP</sequence>
<dbReference type="EMBL" id="CP023777">
    <property type="protein sequence ID" value="ATL46460.1"/>
    <property type="molecule type" value="Genomic_DNA"/>
</dbReference>
<organism evidence="1 2">
    <name type="scientific">Chitinophaga caeni</name>
    <dbReference type="NCBI Taxonomy" id="2029983"/>
    <lineage>
        <taxon>Bacteria</taxon>
        <taxon>Pseudomonadati</taxon>
        <taxon>Bacteroidota</taxon>
        <taxon>Chitinophagia</taxon>
        <taxon>Chitinophagales</taxon>
        <taxon>Chitinophagaceae</taxon>
        <taxon>Chitinophaga</taxon>
    </lineage>
</organism>